<organism evidence="2 3">
    <name type="scientific">Frigoriglobus tundricola</name>
    <dbReference type="NCBI Taxonomy" id="2774151"/>
    <lineage>
        <taxon>Bacteria</taxon>
        <taxon>Pseudomonadati</taxon>
        <taxon>Planctomycetota</taxon>
        <taxon>Planctomycetia</taxon>
        <taxon>Gemmatales</taxon>
        <taxon>Gemmataceae</taxon>
        <taxon>Frigoriglobus</taxon>
    </lineage>
</organism>
<evidence type="ECO:0000313" key="3">
    <source>
        <dbReference type="Proteomes" id="UP000503447"/>
    </source>
</evidence>
<gene>
    <name evidence="2" type="ORF">FTUN_0063</name>
</gene>
<proteinExistence type="predicted"/>
<dbReference type="AlphaFoldDB" id="A0A6M5YEY2"/>
<evidence type="ECO:0000313" key="2">
    <source>
        <dbReference type="EMBL" id="QJW92567.1"/>
    </source>
</evidence>
<feature type="region of interest" description="Disordered" evidence="1">
    <location>
        <begin position="1"/>
        <end position="23"/>
    </location>
</feature>
<keyword evidence="3" id="KW-1185">Reference proteome</keyword>
<evidence type="ECO:0000256" key="1">
    <source>
        <dbReference type="SAM" id="MobiDB-lite"/>
    </source>
</evidence>
<protein>
    <submittedName>
        <fullName evidence="2">Uncharacterized protein</fullName>
    </submittedName>
</protein>
<dbReference type="EMBL" id="CP053452">
    <property type="protein sequence ID" value="QJW92567.1"/>
    <property type="molecule type" value="Genomic_DNA"/>
</dbReference>
<dbReference type="Proteomes" id="UP000503447">
    <property type="component" value="Chromosome"/>
</dbReference>
<dbReference type="KEGG" id="ftj:FTUN_0063"/>
<sequence length="43" mass="4743">MTEFSVPAHGRTLSHAPDNGHPRTIVVRAPEECDCDRGGDRVR</sequence>
<reference evidence="3" key="1">
    <citation type="submission" date="2020-05" db="EMBL/GenBank/DDBJ databases">
        <title>Frigoriglobus tundricola gen. nov., sp. nov., a psychrotolerant cellulolytic planctomycete of the family Gemmataceae with two divergent copies of 16S rRNA gene.</title>
        <authorList>
            <person name="Kulichevskaya I.S."/>
            <person name="Ivanova A.A."/>
            <person name="Naumoff D.G."/>
            <person name="Beletsky A.V."/>
            <person name="Rijpstra W.I.C."/>
            <person name="Sinninghe Damste J.S."/>
            <person name="Mardanov A.V."/>
            <person name="Ravin N.V."/>
            <person name="Dedysh S.N."/>
        </authorList>
    </citation>
    <scope>NUCLEOTIDE SEQUENCE [LARGE SCALE GENOMIC DNA]</scope>
    <source>
        <strain evidence="3">PL17</strain>
    </source>
</reference>
<accession>A0A6M5YEY2</accession>
<name>A0A6M5YEY2_9BACT</name>